<organism evidence="3 4">
    <name type="scientific">Pseudonocardia ailaonensis</name>
    <dbReference type="NCBI Taxonomy" id="367279"/>
    <lineage>
        <taxon>Bacteria</taxon>
        <taxon>Bacillati</taxon>
        <taxon>Actinomycetota</taxon>
        <taxon>Actinomycetes</taxon>
        <taxon>Pseudonocardiales</taxon>
        <taxon>Pseudonocardiaceae</taxon>
        <taxon>Pseudonocardia</taxon>
    </lineage>
</organism>
<sequence>MKLASLKNGTRDGALVVVSRDLKRAVEVGSIAPTLQAALDDWATVRPQLERVSEELNAGDVPGAFAFDEPAVESALPRAYQWLDGSTYLSHYNRIKPEMLVTGLEPPADGIPILYQGTGDDFQPPHGDLVLPDESHHIDFELELAVVTDDVPLGTTPERALDHVVLVGIINDVSLRGLIAAELATGFGPITAKPSSCLSPVLVTPDELGSAWHADGIDLAAFVELNGELVAQPNARGMKYGFDVLISRAATTRRLGAGTVVGSGTVSNLSDEVGYACIAERRAVETATSGAPTTPFLKHGARFRMWMDLDGMSIFGTIDQRVVIS</sequence>
<evidence type="ECO:0000313" key="4">
    <source>
        <dbReference type="Proteomes" id="UP001500449"/>
    </source>
</evidence>
<accession>A0ABN2NBD1</accession>
<dbReference type="PANTHER" id="PTHR43211">
    <property type="entry name" value="FUMARYLACETOACETATE HYDROLASE"/>
    <property type="match status" value="1"/>
</dbReference>
<dbReference type="PANTHER" id="PTHR43211:SF1">
    <property type="entry name" value="BLL6422 PROTEIN"/>
    <property type="match status" value="1"/>
</dbReference>
<name>A0ABN2NBD1_9PSEU</name>
<dbReference type="InterPro" id="IPR041072">
    <property type="entry name" value="FAA_hydro_N"/>
</dbReference>
<evidence type="ECO:0000259" key="2">
    <source>
        <dbReference type="Pfam" id="PF18288"/>
    </source>
</evidence>
<feature type="domain" description="Fumarylacetoacetase-like C-terminal" evidence="1">
    <location>
        <begin position="91"/>
        <end position="323"/>
    </location>
</feature>
<reference evidence="3 4" key="1">
    <citation type="journal article" date="2019" name="Int. J. Syst. Evol. Microbiol.">
        <title>The Global Catalogue of Microorganisms (GCM) 10K type strain sequencing project: providing services to taxonomists for standard genome sequencing and annotation.</title>
        <authorList>
            <consortium name="The Broad Institute Genomics Platform"/>
            <consortium name="The Broad Institute Genome Sequencing Center for Infectious Disease"/>
            <person name="Wu L."/>
            <person name="Ma J."/>
        </authorList>
    </citation>
    <scope>NUCLEOTIDE SEQUENCE [LARGE SCALE GENOMIC DNA]</scope>
    <source>
        <strain evidence="3 4">JCM 16009</strain>
    </source>
</reference>
<keyword evidence="3" id="KW-0378">Hydrolase</keyword>
<dbReference type="Pfam" id="PF01557">
    <property type="entry name" value="FAA_hydrolase"/>
    <property type="match status" value="1"/>
</dbReference>
<dbReference type="Gene3D" id="3.90.850.10">
    <property type="entry name" value="Fumarylacetoacetase-like, C-terminal domain"/>
    <property type="match status" value="1"/>
</dbReference>
<dbReference type="SUPFAM" id="SSF56529">
    <property type="entry name" value="FAH"/>
    <property type="match status" value="1"/>
</dbReference>
<dbReference type="InterPro" id="IPR011234">
    <property type="entry name" value="Fumarylacetoacetase-like_C"/>
</dbReference>
<dbReference type="GO" id="GO:0016787">
    <property type="term" value="F:hydrolase activity"/>
    <property type="evidence" value="ECO:0007669"/>
    <property type="project" value="UniProtKB-KW"/>
</dbReference>
<dbReference type="Proteomes" id="UP001500449">
    <property type="component" value="Unassembled WGS sequence"/>
</dbReference>
<gene>
    <name evidence="3" type="ORF">GCM10009836_45010</name>
</gene>
<protein>
    <submittedName>
        <fullName evidence="3">Fumarylacetoacetate hydrolase family protein</fullName>
    </submittedName>
</protein>
<evidence type="ECO:0000259" key="1">
    <source>
        <dbReference type="Pfam" id="PF01557"/>
    </source>
</evidence>
<dbReference type="RefSeq" id="WP_344420420.1">
    <property type="nucleotide sequence ID" value="NZ_BAAAQK010000018.1"/>
</dbReference>
<keyword evidence="4" id="KW-1185">Reference proteome</keyword>
<dbReference type="Pfam" id="PF18288">
    <property type="entry name" value="FAA_hydro_N_2"/>
    <property type="match status" value="1"/>
</dbReference>
<evidence type="ECO:0000313" key="3">
    <source>
        <dbReference type="EMBL" id="GAA1859865.1"/>
    </source>
</evidence>
<dbReference type="EMBL" id="BAAAQK010000018">
    <property type="protein sequence ID" value="GAA1859865.1"/>
    <property type="molecule type" value="Genomic_DNA"/>
</dbReference>
<feature type="domain" description="Fumarylacetoacetase N-terminal" evidence="2">
    <location>
        <begin position="1"/>
        <end position="78"/>
    </location>
</feature>
<comment type="caution">
    <text evidence="3">The sequence shown here is derived from an EMBL/GenBank/DDBJ whole genome shotgun (WGS) entry which is preliminary data.</text>
</comment>
<dbReference type="InterPro" id="IPR036663">
    <property type="entry name" value="Fumarylacetoacetase_C_sf"/>
</dbReference>
<proteinExistence type="predicted"/>